<dbReference type="SUPFAM" id="SSF55729">
    <property type="entry name" value="Acyl-CoA N-acyltransferases (Nat)"/>
    <property type="match status" value="1"/>
</dbReference>
<feature type="domain" description="N-acetyltransferase" evidence="1">
    <location>
        <begin position="2"/>
        <end position="157"/>
    </location>
</feature>
<dbReference type="AlphaFoldDB" id="A0A1I3H458"/>
<evidence type="ECO:0000259" key="1">
    <source>
        <dbReference type="PROSITE" id="PS51186"/>
    </source>
</evidence>
<dbReference type="Proteomes" id="UP000199287">
    <property type="component" value="Unassembled WGS sequence"/>
</dbReference>
<dbReference type="InterPro" id="IPR051554">
    <property type="entry name" value="Acetyltransferase_Eis"/>
</dbReference>
<dbReference type="STRING" id="69895.SAMN05192551_11147"/>
<keyword evidence="2" id="KW-0808">Transferase</keyword>
<dbReference type="InterPro" id="IPR025559">
    <property type="entry name" value="Eis_dom"/>
</dbReference>
<dbReference type="Gene3D" id="3.30.1050.10">
    <property type="entry name" value="SCP2 sterol-binding domain"/>
    <property type="match status" value="1"/>
</dbReference>
<organism evidence="2 3">
    <name type="scientific">Tindallia magadiensis</name>
    <dbReference type="NCBI Taxonomy" id="69895"/>
    <lineage>
        <taxon>Bacteria</taxon>
        <taxon>Bacillati</taxon>
        <taxon>Bacillota</taxon>
        <taxon>Clostridia</taxon>
        <taxon>Peptostreptococcales</taxon>
        <taxon>Tindalliaceae</taxon>
        <taxon>Tindallia</taxon>
    </lineage>
</organism>
<dbReference type="Pfam" id="PF13530">
    <property type="entry name" value="SCP2_2"/>
    <property type="match status" value="1"/>
</dbReference>
<evidence type="ECO:0000313" key="3">
    <source>
        <dbReference type="Proteomes" id="UP000199287"/>
    </source>
</evidence>
<dbReference type="InterPro" id="IPR036527">
    <property type="entry name" value="SCP2_sterol-bd_dom_sf"/>
</dbReference>
<dbReference type="PROSITE" id="PS51186">
    <property type="entry name" value="GNAT"/>
    <property type="match status" value="1"/>
</dbReference>
<protein>
    <submittedName>
        <fullName evidence="2">Predicted acetyltransferase</fullName>
    </submittedName>
</protein>
<dbReference type="GO" id="GO:0034069">
    <property type="term" value="F:aminoglycoside N-acetyltransferase activity"/>
    <property type="evidence" value="ECO:0007669"/>
    <property type="project" value="TreeGrafter"/>
</dbReference>
<dbReference type="OrthoDB" id="2379505at2"/>
<keyword evidence="3" id="KW-1185">Reference proteome</keyword>
<dbReference type="Pfam" id="PF13527">
    <property type="entry name" value="Acetyltransf_9"/>
    <property type="match status" value="1"/>
</dbReference>
<sequence>MKSIQKLTERDIEAFKPLTVYAYAGQGQGRGAFQKREEMAKKILSLGEEDILLGHFEEDDTLSGSVRLLTQPLNFLGTEVMALGIGTLAVDLLHKKEKIALKLMKHSLEMARKKGVAMSVLDPFHLGFYRKMGYGLGAEIKKYQLTPQQFRHYDTKEGLVWLRSSDLSDLKEIKGLYDRFYRKHHGSMKQSEVEIAELLEGDHIILGFRKEGMLQGILIFAFEQIGEKTLYGTDLIIDEMITLTSDAFQAFSTFIHSQADQVRYVFIETQDLHFTQYFDDASSDDFTTFQTRYQELYRAGAGMMYRVINLEKILEILISKTVATEKRVPSLRIQIKDQLLPEQEGDYYLYEKEGRYGYSRKARPVEVELEMDIADFSALVMGSVTLQALIFSGKATLSNQQHTSVLEALLGTEASPVCINRF</sequence>
<gene>
    <name evidence="2" type="ORF">SAMN05192551_11147</name>
</gene>
<dbReference type="SUPFAM" id="SSF55718">
    <property type="entry name" value="SCP-like"/>
    <property type="match status" value="1"/>
</dbReference>
<dbReference type="Gene3D" id="3.40.630.30">
    <property type="match status" value="2"/>
</dbReference>
<dbReference type="EMBL" id="FOQA01000011">
    <property type="protein sequence ID" value="SFI30449.1"/>
    <property type="molecule type" value="Genomic_DNA"/>
</dbReference>
<name>A0A1I3H458_9FIRM</name>
<dbReference type="InterPro" id="IPR016181">
    <property type="entry name" value="Acyl_CoA_acyltransferase"/>
</dbReference>
<dbReference type="GO" id="GO:0030649">
    <property type="term" value="P:aminoglycoside antibiotic catabolic process"/>
    <property type="evidence" value="ECO:0007669"/>
    <property type="project" value="TreeGrafter"/>
</dbReference>
<evidence type="ECO:0000313" key="2">
    <source>
        <dbReference type="EMBL" id="SFI30449.1"/>
    </source>
</evidence>
<dbReference type="PANTHER" id="PTHR37817">
    <property type="entry name" value="N-ACETYLTRANSFERASE EIS"/>
    <property type="match status" value="1"/>
</dbReference>
<accession>A0A1I3H458</accession>
<reference evidence="3" key="1">
    <citation type="submission" date="2016-10" db="EMBL/GenBank/DDBJ databases">
        <authorList>
            <person name="Varghese N."/>
            <person name="Submissions S."/>
        </authorList>
    </citation>
    <scope>NUCLEOTIDE SEQUENCE [LARGE SCALE GENOMIC DNA]</scope>
    <source>
        <strain evidence="3">Z-7934</strain>
    </source>
</reference>
<dbReference type="RefSeq" id="WP_093373550.1">
    <property type="nucleotide sequence ID" value="NZ_FOQA01000011.1"/>
</dbReference>
<dbReference type="PANTHER" id="PTHR37817:SF1">
    <property type="entry name" value="N-ACETYLTRANSFERASE EIS"/>
    <property type="match status" value="1"/>
</dbReference>
<proteinExistence type="predicted"/>
<dbReference type="InterPro" id="IPR000182">
    <property type="entry name" value="GNAT_dom"/>
</dbReference>